<gene>
    <name evidence="6" type="ORF">C7C56_003200</name>
</gene>
<accession>A0A2U2I622</accession>
<dbReference type="PROSITE" id="PS51257">
    <property type="entry name" value="PROKAR_LIPOPROTEIN"/>
    <property type="match status" value="1"/>
</dbReference>
<evidence type="ECO:0000256" key="3">
    <source>
        <dbReference type="PROSITE-ProRule" id="PRU00339"/>
    </source>
</evidence>
<feature type="domain" description="LytR/CpsA/Psr regulator C-terminal" evidence="5">
    <location>
        <begin position="273"/>
        <end position="356"/>
    </location>
</feature>
<dbReference type="RefSeq" id="WP_106756051.1">
    <property type="nucleotide sequence ID" value="NZ_PXWF02000042.1"/>
</dbReference>
<keyword evidence="7" id="KW-1185">Reference proteome</keyword>
<evidence type="ECO:0000256" key="2">
    <source>
        <dbReference type="ARBA" id="ARBA00022803"/>
    </source>
</evidence>
<dbReference type="SUPFAM" id="SSF48452">
    <property type="entry name" value="TPR-like"/>
    <property type="match status" value="1"/>
</dbReference>
<dbReference type="Pfam" id="PF14559">
    <property type="entry name" value="TPR_19"/>
    <property type="match status" value="1"/>
</dbReference>
<comment type="caution">
    <text evidence="6">The sequence shown here is derived from an EMBL/GenBank/DDBJ whole genome shotgun (WGS) entry which is preliminary data.</text>
</comment>
<dbReference type="Gene3D" id="3.30.70.2390">
    <property type="match status" value="1"/>
</dbReference>
<dbReference type="Pfam" id="PF13414">
    <property type="entry name" value="TPR_11"/>
    <property type="match status" value="1"/>
</dbReference>
<dbReference type="PROSITE" id="PS50005">
    <property type="entry name" value="TPR"/>
    <property type="match status" value="1"/>
</dbReference>
<reference evidence="6 7" key="1">
    <citation type="submission" date="2018-04" db="EMBL/GenBank/DDBJ databases">
        <title>Massilia violaceinigra sp. nov., a novel purple-pigmented bacterium isolated from Tianshan glacier, Xinjiang, China.</title>
        <authorList>
            <person name="Wang H."/>
        </authorList>
    </citation>
    <scope>NUCLEOTIDE SEQUENCE [LARGE SCALE GENOMIC DNA]</scope>
    <source>
        <strain evidence="6 7">B448-2</strain>
    </source>
</reference>
<sequence>MRTTLKRLSVIGAGAMLLACADLGRRLPQNAAHAPDQGARLSADDAYVLGRQHHIAGRAAPAARYYQAALASGPGHVNARNGLATLLAERGEFRQAIAIWQALTADTARASGAGAAFLFSNLGYAHLLSGDYEPALTALEKACVLDPLNARAWRHMGGALAKLGQGGRAELMYKQARALEKHDFKADIRAVGPRAGAVAAGPGEGRAGQHWASTELRQTSAGVFELHRVGAGSGAAAMPATSAARVDLLPPVAALVPAAASAASAARDGARHTLEIRNGNGVTGMARALGRRIDGAEVRVVRLSNHPGYGVRKTRVEYQSGLREAARQLAGRFGPAALVEVDGERRADMRLVIGRDRMPGKLARKKAEEVAELVAKMDSPR</sequence>
<dbReference type="EMBL" id="PXWF02000042">
    <property type="protein sequence ID" value="PWF55196.1"/>
    <property type="molecule type" value="Genomic_DNA"/>
</dbReference>
<dbReference type="AlphaFoldDB" id="A0A2U2I622"/>
<evidence type="ECO:0000313" key="6">
    <source>
        <dbReference type="EMBL" id="PWF55196.1"/>
    </source>
</evidence>
<dbReference type="OrthoDB" id="8702141at2"/>
<protein>
    <submittedName>
        <fullName evidence="6">Tetratricopeptide repeat protein</fullName>
    </submittedName>
</protein>
<dbReference type="PANTHER" id="PTHR45586">
    <property type="entry name" value="TPR REPEAT-CONTAINING PROTEIN PA4667"/>
    <property type="match status" value="1"/>
</dbReference>
<keyword evidence="4" id="KW-0732">Signal</keyword>
<dbReference type="SMART" id="SM00028">
    <property type="entry name" value="TPR"/>
    <property type="match status" value="4"/>
</dbReference>
<dbReference type="InterPro" id="IPR019734">
    <property type="entry name" value="TPR_rpt"/>
</dbReference>
<dbReference type="Proteomes" id="UP000241421">
    <property type="component" value="Unassembled WGS sequence"/>
</dbReference>
<feature type="chain" id="PRO_5015688442" evidence="4">
    <location>
        <begin position="22"/>
        <end position="381"/>
    </location>
</feature>
<organism evidence="6 7">
    <name type="scientific">Massilia glaciei</name>
    <dbReference type="NCBI Taxonomy" id="1524097"/>
    <lineage>
        <taxon>Bacteria</taxon>
        <taxon>Pseudomonadati</taxon>
        <taxon>Pseudomonadota</taxon>
        <taxon>Betaproteobacteria</taxon>
        <taxon>Burkholderiales</taxon>
        <taxon>Oxalobacteraceae</taxon>
        <taxon>Telluria group</taxon>
        <taxon>Massilia</taxon>
    </lineage>
</organism>
<dbReference type="InterPro" id="IPR011990">
    <property type="entry name" value="TPR-like_helical_dom_sf"/>
</dbReference>
<dbReference type="Gene3D" id="1.25.40.10">
    <property type="entry name" value="Tetratricopeptide repeat domain"/>
    <property type="match status" value="2"/>
</dbReference>
<dbReference type="Pfam" id="PF13399">
    <property type="entry name" value="LytR_C"/>
    <property type="match status" value="1"/>
</dbReference>
<evidence type="ECO:0000256" key="1">
    <source>
        <dbReference type="ARBA" id="ARBA00022737"/>
    </source>
</evidence>
<keyword evidence="2 3" id="KW-0802">TPR repeat</keyword>
<dbReference type="InterPro" id="IPR027381">
    <property type="entry name" value="LytR/CpsA/Psr_C"/>
</dbReference>
<name>A0A2U2I622_9BURK</name>
<evidence type="ECO:0000313" key="7">
    <source>
        <dbReference type="Proteomes" id="UP000241421"/>
    </source>
</evidence>
<dbReference type="PANTHER" id="PTHR45586:SF1">
    <property type="entry name" value="LIPOPOLYSACCHARIDE ASSEMBLY PROTEIN B"/>
    <property type="match status" value="1"/>
</dbReference>
<feature type="repeat" description="TPR" evidence="3">
    <location>
        <begin position="116"/>
        <end position="149"/>
    </location>
</feature>
<keyword evidence="1" id="KW-0677">Repeat</keyword>
<evidence type="ECO:0000259" key="5">
    <source>
        <dbReference type="Pfam" id="PF13399"/>
    </source>
</evidence>
<dbReference type="InterPro" id="IPR051012">
    <property type="entry name" value="CellSynth/LPSAsmb/PSIAsmb"/>
</dbReference>
<feature type="signal peptide" evidence="4">
    <location>
        <begin position="1"/>
        <end position="21"/>
    </location>
</feature>
<evidence type="ECO:0000256" key="4">
    <source>
        <dbReference type="SAM" id="SignalP"/>
    </source>
</evidence>
<proteinExistence type="predicted"/>